<dbReference type="EMBL" id="JAENRR010000057">
    <property type="protein sequence ID" value="MBK3519215.1"/>
    <property type="molecule type" value="Genomic_DNA"/>
</dbReference>
<dbReference type="Proteomes" id="UP000605676">
    <property type="component" value="Unassembled WGS sequence"/>
</dbReference>
<protein>
    <submittedName>
        <fullName evidence="2">U32 family peptidase</fullName>
    </submittedName>
</protein>
<dbReference type="InterPro" id="IPR051454">
    <property type="entry name" value="RNA/ubiquinone_mod_enzymes"/>
</dbReference>
<dbReference type="RefSeq" id="WP_200466436.1">
    <property type="nucleotide sequence ID" value="NZ_JAENRR010000057.1"/>
</dbReference>
<dbReference type="PANTHER" id="PTHR30217">
    <property type="entry name" value="PEPTIDASE U32 FAMILY"/>
    <property type="match status" value="1"/>
</dbReference>
<dbReference type="PROSITE" id="PS01276">
    <property type="entry name" value="PEPTIDASE_U32"/>
    <property type="match status" value="1"/>
</dbReference>
<gene>
    <name evidence="2" type="ORF">JIV24_17835</name>
</gene>
<accession>A0ABS1HNP0</accession>
<sequence>MNDTSNRTIELLSPAKDINCGMAAINHGADAVYIGGPGFGARKNAGNTLADIETLIKYAHLFGVKIYVTLNTLLFEHELDAANKLIHDVYNIGADAIIIQDMGLLETNLPPIPIHASTQTDNRTADKVKFLENVGFEQVVLARELSLEQIKDIREVTTVPLEYFIHGALCVCYSGQCYMSAAINNRSANRGECAQPCRLKYSLKDKNGASIYKDKHLLSLKDLNLTSHIEALIDAGISSFKIEGRLKDVDYVANVTAHYRQVIDKILSRKPEYTRASSGYSKASFEPNTNKSFNRSFTSYFVNGREKGIWSIDSPKSIGEKIGTVKRIAKDHFTLNSSVKISNGDGLSFFTKHKELSGTKVNKVEGDKIYPTNLKGIHQGLTLYRNYDKAFSDAVNKNSTSRKIAVDIDFTERENEFVLSIVDTDQLKTSITCSLSPSSANNPERALAQIQTQISKLGSTIFHPENVNISLSNDWFFQAKELNNARRLLIEQHELKRQNHFKSEKSYFEPNSFPFPKDELNFTANIVNKKAQQFYERHGVKKSDWGFEKDATIKNAELMRTKHCLLYMNNQCLKDYPEARKLLPLTLYNKKDSYQLEFDCKNCEMIVKKAH</sequence>
<evidence type="ECO:0000259" key="1">
    <source>
        <dbReference type="Pfam" id="PF12392"/>
    </source>
</evidence>
<name>A0ABS1HNP0_9BACT</name>
<comment type="caution">
    <text evidence="2">The sequence shown here is derived from an EMBL/GenBank/DDBJ whole genome shotgun (WGS) entry which is preliminary data.</text>
</comment>
<evidence type="ECO:0000313" key="3">
    <source>
        <dbReference type="Proteomes" id="UP000605676"/>
    </source>
</evidence>
<evidence type="ECO:0000313" key="2">
    <source>
        <dbReference type="EMBL" id="MBK3519215.1"/>
    </source>
</evidence>
<dbReference type="InterPro" id="IPR001539">
    <property type="entry name" value="Peptidase_U32"/>
</dbReference>
<organism evidence="2 3">
    <name type="scientific">Carboxylicivirga marina</name>
    <dbReference type="NCBI Taxonomy" id="2800988"/>
    <lineage>
        <taxon>Bacteria</taxon>
        <taxon>Pseudomonadati</taxon>
        <taxon>Bacteroidota</taxon>
        <taxon>Bacteroidia</taxon>
        <taxon>Marinilabiliales</taxon>
        <taxon>Marinilabiliaceae</taxon>
        <taxon>Carboxylicivirga</taxon>
    </lineage>
</organism>
<dbReference type="Pfam" id="PF12392">
    <property type="entry name" value="DUF3656"/>
    <property type="match status" value="1"/>
</dbReference>
<dbReference type="InterPro" id="IPR020988">
    <property type="entry name" value="Pept_U32_collagenase"/>
</dbReference>
<dbReference type="Pfam" id="PF01136">
    <property type="entry name" value="Peptidase_U32"/>
    <property type="match status" value="1"/>
</dbReference>
<reference evidence="2 3" key="1">
    <citation type="submission" date="2021-01" db="EMBL/GenBank/DDBJ databases">
        <title>Carboxyliciviraga sp.nov., isolated from coastal sediments.</title>
        <authorList>
            <person name="Lu D."/>
            <person name="Zhang T."/>
        </authorList>
    </citation>
    <scope>NUCLEOTIDE SEQUENCE [LARGE SCALE GENOMIC DNA]</scope>
    <source>
        <strain evidence="2 3">N1Y132</strain>
    </source>
</reference>
<keyword evidence="3" id="KW-1185">Reference proteome</keyword>
<dbReference type="PANTHER" id="PTHR30217:SF10">
    <property type="entry name" value="23S RRNA 5-HYDROXYCYTIDINE C2501 SYNTHASE"/>
    <property type="match status" value="1"/>
</dbReference>
<feature type="domain" description="Peptidase U32 collagenase" evidence="1">
    <location>
        <begin position="383"/>
        <end position="497"/>
    </location>
</feature>
<proteinExistence type="predicted"/>